<feature type="domain" description="MmgE/PrpD N-terminal" evidence="2">
    <location>
        <begin position="3"/>
        <end position="234"/>
    </location>
</feature>
<dbReference type="Gene3D" id="3.30.1330.120">
    <property type="entry name" value="2-methylcitrate dehydratase PrpD"/>
    <property type="match status" value="1"/>
</dbReference>
<dbReference type="InterPro" id="IPR045336">
    <property type="entry name" value="MmgE_PrpD_N"/>
</dbReference>
<name>A0ABT9CJJ0_9PSED</name>
<accession>A0ABT9CJJ0</accession>
<proteinExistence type="inferred from homology"/>
<comment type="similarity">
    <text evidence="1">Belongs to the PrpD family.</text>
</comment>
<dbReference type="Gene3D" id="1.10.4100.10">
    <property type="entry name" value="2-methylcitrate dehydratase PrpD"/>
    <property type="match status" value="1"/>
</dbReference>
<reference evidence="4 5" key="1">
    <citation type="submission" date="2023-07" db="EMBL/GenBank/DDBJ databases">
        <title>Identification of four novel Pseudomonas species associated with bacterial leaf spot of cucurbits.</title>
        <authorList>
            <person name="Fullem K.R."/>
        </authorList>
    </citation>
    <scope>NUCLEOTIDE SEQUENCE [LARGE SCALE GENOMIC DNA]</scope>
    <source>
        <strain evidence="4 5">KFB 138</strain>
    </source>
</reference>
<feature type="domain" description="MmgE/PrpD C-terminal" evidence="3">
    <location>
        <begin position="259"/>
        <end position="425"/>
    </location>
</feature>
<organism evidence="4 5">
    <name type="scientific">Pseudomonas serbiensis</name>
    <dbReference type="NCBI Taxonomy" id="3064350"/>
    <lineage>
        <taxon>Bacteria</taxon>
        <taxon>Pseudomonadati</taxon>
        <taxon>Pseudomonadota</taxon>
        <taxon>Gammaproteobacteria</taxon>
        <taxon>Pseudomonadales</taxon>
        <taxon>Pseudomonadaceae</taxon>
        <taxon>Pseudomonas</taxon>
    </lineage>
</organism>
<dbReference type="RefSeq" id="WP_304574050.1">
    <property type="nucleotide sequence ID" value="NZ_JAUQOO010000001.1"/>
</dbReference>
<protein>
    <submittedName>
        <fullName evidence="4">MmgE/PrpD family protein</fullName>
    </submittedName>
</protein>
<dbReference type="InterPro" id="IPR042188">
    <property type="entry name" value="MmgE/PrpD_sf_2"/>
</dbReference>
<dbReference type="EMBL" id="JAUQOO010000001">
    <property type="protein sequence ID" value="MDO7925651.1"/>
    <property type="molecule type" value="Genomic_DNA"/>
</dbReference>
<sequence length="458" mass="48955">MSLFEFCRDFDFLNAPLKTRSIVQDSLLDIVGVMAGAASNETSMAIRRYATLHYPAGTYTSRLIFDGQRVNLLGAAWAGGFSADSLDAHEGHFKSKGHAGATVVPALLALADALHDHGRDISGHQLLTTLCIGYETALRAGSALMGTSPTYHASGGFSAMGVVCAGSRLLGLDQQTFRHALGIAEYFSARCPMMRVVQAPTMLRDAHGSGAFVGLNALLMAREGMTGAPAETVEDASVTEYWRDMGQRWEIDSQYFKPWPVCRWAQPALTAMLEMQRTHPQLDADSIEAIRVETFNESMCLQGHSPADADQAQYALAFPLAALIVRGKLGPDEVTGASIHSADILALSGRIEIVEAADLSARFPGEILSRLIITLKNRAVLVSPITAARGDPQTPMSAQELNQKFDLFASGLGLERSAAVKQAIKNLGHASSAIDALAPIFQGVSNLAECPASITSNH</sequence>
<dbReference type="InterPro" id="IPR042183">
    <property type="entry name" value="MmgE/PrpD_sf_1"/>
</dbReference>
<keyword evidence="5" id="KW-1185">Reference proteome</keyword>
<dbReference type="Pfam" id="PF03972">
    <property type="entry name" value="MmgE_PrpD_N"/>
    <property type="match status" value="1"/>
</dbReference>
<gene>
    <name evidence="4" type="ORF">Q6A51_02600</name>
</gene>
<dbReference type="InterPro" id="IPR005656">
    <property type="entry name" value="MmgE_PrpD"/>
</dbReference>
<comment type="caution">
    <text evidence="4">The sequence shown here is derived from an EMBL/GenBank/DDBJ whole genome shotgun (WGS) entry which is preliminary data.</text>
</comment>
<dbReference type="SUPFAM" id="SSF103378">
    <property type="entry name" value="2-methylcitrate dehydratase PrpD"/>
    <property type="match status" value="1"/>
</dbReference>
<evidence type="ECO:0000259" key="2">
    <source>
        <dbReference type="Pfam" id="PF03972"/>
    </source>
</evidence>
<dbReference type="PANTHER" id="PTHR16943:SF8">
    <property type="entry name" value="2-METHYLCITRATE DEHYDRATASE"/>
    <property type="match status" value="1"/>
</dbReference>
<dbReference type="Proteomes" id="UP001223016">
    <property type="component" value="Unassembled WGS sequence"/>
</dbReference>
<evidence type="ECO:0000256" key="1">
    <source>
        <dbReference type="ARBA" id="ARBA00006174"/>
    </source>
</evidence>
<dbReference type="PANTHER" id="PTHR16943">
    <property type="entry name" value="2-METHYLCITRATE DEHYDRATASE-RELATED"/>
    <property type="match status" value="1"/>
</dbReference>
<evidence type="ECO:0000313" key="5">
    <source>
        <dbReference type="Proteomes" id="UP001223016"/>
    </source>
</evidence>
<dbReference type="InterPro" id="IPR045337">
    <property type="entry name" value="MmgE_PrpD_C"/>
</dbReference>
<evidence type="ECO:0000313" key="4">
    <source>
        <dbReference type="EMBL" id="MDO7925651.1"/>
    </source>
</evidence>
<dbReference type="InterPro" id="IPR036148">
    <property type="entry name" value="MmgE/PrpD_sf"/>
</dbReference>
<dbReference type="Pfam" id="PF19305">
    <property type="entry name" value="MmgE_PrpD_C"/>
    <property type="match status" value="1"/>
</dbReference>
<evidence type="ECO:0000259" key="3">
    <source>
        <dbReference type="Pfam" id="PF19305"/>
    </source>
</evidence>